<dbReference type="NCBIfam" id="NF001484">
    <property type="entry name" value="PRK00331.1"/>
    <property type="match status" value="1"/>
</dbReference>
<name>A0A1F7RQK6_9BACT</name>
<feature type="domain" description="Glutamine amidotransferase type-2" evidence="8">
    <location>
        <begin position="2"/>
        <end position="219"/>
    </location>
</feature>
<comment type="caution">
    <text evidence="10">The sequence shown here is derived from an EMBL/GenBank/DDBJ whole genome shotgun (WGS) entry which is preliminary data.</text>
</comment>
<keyword evidence="7" id="KW-0315">Glutamine amidotransferase</keyword>
<keyword evidence="5 10" id="KW-0808">Transferase</keyword>
<comment type="catalytic activity">
    <reaction evidence="1">
        <text>D-fructose 6-phosphate + L-glutamine = D-glucosamine 6-phosphate + L-glutamate</text>
        <dbReference type="Rhea" id="RHEA:13237"/>
        <dbReference type="ChEBI" id="CHEBI:29985"/>
        <dbReference type="ChEBI" id="CHEBI:58359"/>
        <dbReference type="ChEBI" id="CHEBI:58725"/>
        <dbReference type="ChEBI" id="CHEBI:61527"/>
        <dbReference type="EC" id="2.6.1.16"/>
    </reaction>
</comment>
<evidence type="ECO:0000256" key="6">
    <source>
        <dbReference type="ARBA" id="ARBA00022737"/>
    </source>
</evidence>
<sequence length="603" mass="67077">MCGISGVIGKKDITKKLLNCIKNLEYRGYDSCGMALISNKNIQIRKNVGAVEEVNLQEKFLELSGNIGIAHTRWATHGGVSKKNSHPHASCNKDFAVVHNGIVSNFVELRAELQKKGHKFLSETDTEVIVHQIEECYNKCRNVEKALRETIRKLSGTYAFAMISIYEPETIYCARNESPLVLGVGSDDMFVGSDVNAFIEYTKNIVFLNDGEYAIVNHDSFTIKDAFTGVEIEREIKKIEWDAEMAKKGGYPHYMLKEIYEEPQTILNALKIEKESVVKLAQMILESEKPYLIGVGTTYYVALAAQYYFSNLAEKYIPAVSSDEFEYVAEVNDKSLVIAISQSGETYDTLRALRFARSKKSRTAGIVNVVGSSIARGVNHAIMQGTGPEICVLSTKAALSQIVILIRVALEMQKLKKKISNKDYQRFYKELETGSQTVSVILNEYSGIIRNIAYKHAHVKNWLYLGRGIYSAIALESALKMKEVTYSHAEGMPGGFMKHGTIALIDKDINTLVFMPPKEDGSIFQLSMGNVEEIKARAGFVLGIHFGDAHGVFNEKIVLPKTPSLVAPLMQLIVGQLFAYFSATALKRNVDKPRSLAKSVTVA</sequence>
<dbReference type="Proteomes" id="UP000178526">
    <property type="component" value="Unassembled WGS sequence"/>
</dbReference>
<feature type="domain" description="SIS" evidence="9">
    <location>
        <begin position="448"/>
        <end position="593"/>
    </location>
</feature>
<evidence type="ECO:0000256" key="1">
    <source>
        <dbReference type="ARBA" id="ARBA00001031"/>
    </source>
</evidence>
<dbReference type="PROSITE" id="PS51464">
    <property type="entry name" value="SIS"/>
    <property type="match status" value="2"/>
</dbReference>
<evidence type="ECO:0000256" key="3">
    <source>
        <dbReference type="ARBA" id="ARBA00016090"/>
    </source>
</evidence>
<dbReference type="FunFam" id="3.60.20.10:FF:000006">
    <property type="entry name" value="Glutamine--fructose-6-phosphate aminotransferase [isomerizing]"/>
    <property type="match status" value="1"/>
</dbReference>
<dbReference type="InterPro" id="IPR047084">
    <property type="entry name" value="GFAT_N"/>
</dbReference>
<dbReference type="EC" id="2.6.1.16" evidence="2"/>
<evidence type="ECO:0000313" key="10">
    <source>
        <dbReference type="EMBL" id="OGL43274.1"/>
    </source>
</evidence>
<dbReference type="InterPro" id="IPR046348">
    <property type="entry name" value="SIS_dom_sf"/>
</dbReference>
<dbReference type="PANTHER" id="PTHR10937:SF0">
    <property type="entry name" value="GLUTAMINE--FRUCTOSE-6-PHOSPHATE TRANSAMINASE (ISOMERIZING)"/>
    <property type="match status" value="1"/>
</dbReference>
<evidence type="ECO:0000256" key="4">
    <source>
        <dbReference type="ARBA" id="ARBA00022576"/>
    </source>
</evidence>
<protein>
    <recommendedName>
        <fullName evidence="3">Glutamine--fructose-6-phosphate aminotransferase [isomerizing]</fullName>
        <ecNumber evidence="2">2.6.1.16</ecNumber>
    </recommendedName>
</protein>
<keyword evidence="6" id="KW-0677">Repeat</keyword>
<dbReference type="InterPro" id="IPR001347">
    <property type="entry name" value="SIS_dom"/>
</dbReference>
<dbReference type="InterPro" id="IPR017932">
    <property type="entry name" value="GATase_2_dom"/>
</dbReference>
<dbReference type="Pfam" id="PF13522">
    <property type="entry name" value="GATase_6"/>
    <property type="match status" value="1"/>
</dbReference>
<dbReference type="SUPFAM" id="SSF53697">
    <property type="entry name" value="SIS domain"/>
    <property type="match status" value="1"/>
</dbReference>
<dbReference type="NCBIfam" id="TIGR01135">
    <property type="entry name" value="glmS"/>
    <property type="match status" value="1"/>
</dbReference>
<evidence type="ECO:0000256" key="5">
    <source>
        <dbReference type="ARBA" id="ARBA00022679"/>
    </source>
</evidence>
<dbReference type="Gene3D" id="3.60.20.10">
    <property type="entry name" value="Glutamine Phosphoribosylpyrophosphate, subunit 1, domain 1"/>
    <property type="match status" value="1"/>
</dbReference>
<dbReference type="Pfam" id="PF01380">
    <property type="entry name" value="SIS"/>
    <property type="match status" value="1"/>
</dbReference>
<dbReference type="InterPro" id="IPR035466">
    <property type="entry name" value="GlmS/AgaS_SIS"/>
</dbReference>
<evidence type="ECO:0000313" key="11">
    <source>
        <dbReference type="Proteomes" id="UP000178526"/>
    </source>
</evidence>
<dbReference type="PANTHER" id="PTHR10937">
    <property type="entry name" value="GLUCOSAMINE--FRUCTOSE-6-PHOSPHATE AMINOTRANSFERASE, ISOMERIZING"/>
    <property type="match status" value="1"/>
</dbReference>
<proteinExistence type="predicted"/>
<dbReference type="GO" id="GO:0004360">
    <property type="term" value="F:glutamine-fructose-6-phosphate transaminase (isomerizing) activity"/>
    <property type="evidence" value="ECO:0007669"/>
    <property type="project" value="UniProtKB-EC"/>
</dbReference>
<reference evidence="10 11" key="1">
    <citation type="journal article" date="2016" name="Nat. Commun.">
        <title>Thousands of microbial genomes shed light on interconnected biogeochemical processes in an aquifer system.</title>
        <authorList>
            <person name="Anantharaman K."/>
            <person name="Brown C.T."/>
            <person name="Hug L.A."/>
            <person name="Sharon I."/>
            <person name="Castelle C.J."/>
            <person name="Probst A.J."/>
            <person name="Thomas B.C."/>
            <person name="Singh A."/>
            <person name="Wilkins M.J."/>
            <person name="Karaoz U."/>
            <person name="Brodie E.L."/>
            <person name="Williams K.H."/>
            <person name="Hubbard S.S."/>
            <person name="Banfield J.F."/>
        </authorList>
    </citation>
    <scope>NUCLEOTIDE SEQUENCE [LARGE SCALE GENOMIC DNA]</scope>
</reference>
<evidence type="ECO:0000256" key="2">
    <source>
        <dbReference type="ARBA" id="ARBA00012916"/>
    </source>
</evidence>
<dbReference type="GO" id="GO:0097367">
    <property type="term" value="F:carbohydrate derivative binding"/>
    <property type="evidence" value="ECO:0007669"/>
    <property type="project" value="InterPro"/>
</dbReference>
<dbReference type="CDD" id="cd05008">
    <property type="entry name" value="SIS_GlmS_GlmD_1"/>
    <property type="match status" value="1"/>
</dbReference>
<dbReference type="GO" id="GO:0006002">
    <property type="term" value="P:fructose 6-phosphate metabolic process"/>
    <property type="evidence" value="ECO:0007669"/>
    <property type="project" value="TreeGrafter"/>
</dbReference>
<dbReference type="CDD" id="cd05009">
    <property type="entry name" value="SIS_GlmS_GlmD_2"/>
    <property type="match status" value="1"/>
</dbReference>
<keyword evidence="4 10" id="KW-0032">Aminotransferase</keyword>
<evidence type="ECO:0000259" key="9">
    <source>
        <dbReference type="PROSITE" id="PS51464"/>
    </source>
</evidence>
<dbReference type="InterPro" id="IPR035490">
    <property type="entry name" value="GlmS/FrlB_SIS"/>
</dbReference>
<evidence type="ECO:0000259" key="8">
    <source>
        <dbReference type="PROSITE" id="PS51278"/>
    </source>
</evidence>
<feature type="domain" description="SIS" evidence="9">
    <location>
        <begin position="280"/>
        <end position="418"/>
    </location>
</feature>
<evidence type="ECO:0000256" key="7">
    <source>
        <dbReference type="ARBA" id="ARBA00022962"/>
    </source>
</evidence>
<dbReference type="AlphaFoldDB" id="A0A1F7RQK6"/>
<dbReference type="PROSITE" id="PS51278">
    <property type="entry name" value="GATASE_TYPE_2"/>
    <property type="match status" value="1"/>
</dbReference>
<dbReference type="CDD" id="cd00714">
    <property type="entry name" value="GFAT"/>
    <property type="match status" value="1"/>
</dbReference>
<accession>A0A1F7RQK6</accession>
<gene>
    <name evidence="10" type="ORF">A2042_01540</name>
</gene>
<organism evidence="10 11">
    <name type="scientific">Candidatus Schekmanbacteria bacterium GWA2_38_11</name>
    <dbReference type="NCBI Taxonomy" id="1817876"/>
    <lineage>
        <taxon>Bacteria</taxon>
        <taxon>Candidatus Schekmaniibacteriota</taxon>
    </lineage>
</organism>
<dbReference type="SUPFAM" id="SSF56235">
    <property type="entry name" value="N-terminal nucleophile aminohydrolases (Ntn hydrolases)"/>
    <property type="match status" value="1"/>
</dbReference>
<dbReference type="InterPro" id="IPR029055">
    <property type="entry name" value="Ntn_hydrolases_N"/>
</dbReference>
<dbReference type="Gene3D" id="3.40.50.10490">
    <property type="entry name" value="Glucose-6-phosphate isomerase like protein, domain 1"/>
    <property type="match status" value="2"/>
</dbReference>
<dbReference type="GO" id="GO:0006047">
    <property type="term" value="P:UDP-N-acetylglucosamine metabolic process"/>
    <property type="evidence" value="ECO:0007669"/>
    <property type="project" value="TreeGrafter"/>
</dbReference>
<dbReference type="GO" id="GO:0006487">
    <property type="term" value="P:protein N-linked glycosylation"/>
    <property type="evidence" value="ECO:0007669"/>
    <property type="project" value="TreeGrafter"/>
</dbReference>
<dbReference type="EMBL" id="MGDB01000007">
    <property type="protein sequence ID" value="OGL43274.1"/>
    <property type="molecule type" value="Genomic_DNA"/>
</dbReference>
<dbReference type="InterPro" id="IPR005855">
    <property type="entry name" value="GFAT"/>
</dbReference>